<dbReference type="InterPro" id="IPR029033">
    <property type="entry name" value="His_PPase_superfam"/>
</dbReference>
<proteinExistence type="inferred from homology"/>
<comment type="caution">
    <text evidence="4">The sequence shown here is derived from an EMBL/GenBank/DDBJ whole genome shotgun (WGS) entry which is preliminary data.</text>
</comment>
<dbReference type="InterPro" id="IPR001345">
    <property type="entry name" value="PG/BPGM_mutase_AS"/>
</dbReference>
<keyword evidence="5" id="KW-1185">Reference proteome</keyword>
<evidence type="ECO:0008006" key="6">
    <source>
        <dbReference type="Google" id="ProtNLM"/>
    </source>
</evidence>
<reference evidence="4 5" key="1">
    <citation type="submission" date="2021-07" db="EMBL/GenBank/DDBJ databases">
        <title>The Aristolochia fimbriata genome: insights into angiosperm evolution, floral development and chemical biosynthesis.</title>
        <authorList>
            <person name="Jiao Y."/>
        </authorList>
    </citation>
    <scope>NUCLEOTIDE SEQUENCE [LARGE SCALE GENOMIC DNA]</scope>
    <source>
        <strain evidence="4">IBCAS-2021</strain>
        <tissue evidence="4">Leaf</tissue>
    </source>
</reference>
<feature type="active site" description="Proton donor/acceptor" evidence="2">
    <location>
        <position position="160"/>
    </location>
</feature>
<comment type="similarity">
    <text evidence="1">Belongs to the phosphoglycerate mutase family.</text>
</comment>
<feature type="active site" description="Tele-phosphohistidine intermediate" evidence="2">
    <location>
        <position position="85"/>
    </location>
</feature>
<dbReference type="SMART" id="SM00855">
    <property type="entry name" value="PGAM"/>
    <property type="match status" value="1"/>
</dbReference>
<dbReference type="PROSITE" id="PS00175">
    <property type="entry name" value="PG_MUTASE"/>
    <property type="match status" value="1"/>
</dbReference>
<dbReference type="EMBL" id="JAINDJ010000004">
    <property type="protein sequence ID" value="KAG9450843.1"/>
    <property type="molecule type" value="Genomic_DNA"/>
</dbReference>
<dbReference type="AlphaFoldDB" id="A0AAV7EU85"/>
<accession>A0AAV7EU85</accession>
<evidence type="ECO:0000256" key="2">
    <source>
        <dbReference type="PIRSR" id="PIRSR613078-1"/>
    </source>
</evidence>
<dbReference type="Proteomes" id="UP000825729">
    <property type="component" value="Unassembled WGS sequence"/>
</dbReference>
<dbReference type="GO" id="GO:0016791">
    <property type="term" value="F:phosphatase activity"/>
    <property type="evidence" value="ECO:0007669"/>
    <property type="project" value="TreeGrafter"/>
</dbReference>
<dbReference type="FunFam" id="3.40.50.1240:FF:000137">
    <property type="match status" value="1"/>
</dbReference>
<dbReference type="SUPFAM" id="SSF53254">
    <property type="entry name" value="Phosphoglycerate mutase-like"/>
    <property type="match status" value="1"/>
</dbReference>
<dbReference type="GO" id="GO:0005829">
    <property type="term" value="C:cytosol"/>
    <property type="evidence" value="ECO:0007669"/>
    <property type="project" value="TreeGrafter"/>
</dbReference>
<dbReference type="Pfam" id="PF00300">
    <property type="entry name" value="His_Phos_1"/>
    <property type="match status" value="1"/>
</dbReference>
<organism evidence="4 5">
    <name type="scientific">Aristolochia fimbriata</name>
    <name type="common">White veined hardy Dutchman's pipe vine</name>
    <dbReference type="NCBI Taxonomy" id="158543"/>
    <lineage>
        <taxon>Eukaryota</taxon>
        <taxon>Viridiplantae</taxon>
        <taxon>Streptophyta</taxon>
        <taxon>Embryophyta</taxon>
        <taxon>Tracheophyta</taxon>
        <taxon>Spermatophyta</taxon>
        <taxon>Magnoliopsida</taxon>
        <taxon>Magnoliidae</taxon>
        <taxon>Piperales</taxon>
        <taxon>Aristolochiaceae</taxon>
        <taxon>Aristolochia</taxon>
    </lineage>
</organism>
<name>A0AAV7EU85_ARIFI</name>
<dbReference type="PANTHER" id="PTHR48100">
    <property type="entry name" value="BROAD-SPECIFICITY PHOSPHATASE YOR283W-RELATED"/>
    <property type="match status" value="1"/>
</dbReference>
<protein>
    <recommendedName>
        <fullName evidence="6">Phosphoglycerate mutase</fullName>
    </recommendedName>
</protein>
<dbReference type="PANTHER" id="PTHR48100:SF34">
    <property type="entry name" value="PHOSPHOGLYCERATE MUTASE-LIKE PROTEIN 4"/>
    <property type="match status" value="1"/>
</dbReference>
<feature type="binding site" evidence="3">
    <location>
        <begin position="84"/>
        <end position="91"/>
    </location>
    <ligand>
        <name>substrate</name>
    </ligand>
</feature>
<evidence type="ECO:0000256" key="3">
    <source>
        <dbReference type="PIRSR" id="PIRSR613078-2"/>
    </source>
</evidence>
<dbReference type="Gene3D" id="3.40.50.1240">
    <property type="entry name" value="Phosphoglycerate mutase-like"/>
    <property type="match status" value="1"/>
</dbReference>
<dbReference type="InterPro" id="IPR050275">
    <property type="entry name" value="PGM_Phosphatase"/>
</dbReference>
<gene>
    <name evidence="4" type="ORF">H6P81_010808</name>
</gene>
<evidence type="ECO:0000313" key="5">
    <source>
        <dbReference type="Proteomes" id="UP000825729"/>
    </source>
</evidence>
<evidence type="ECO:0000313" key="4">
    <source>
        <dbReference type="EMBL" id="KAG9450843.1"/>
    </source>
</evidence>
<feature type="binding site" evidence="3">
    <location>
        <position position="135"/>
    </location>
    <ligand>
        <name>substrate</name>
    </ligand>
</feature>
<evidence type="ECO:0000256" key="1">
    <source>
        <dbReference type="ARBA" id="ARBA00038362"/>
    </source>
</evidence>
<dbReference type="CDD" id="cd07067">
    <property type="entry name" value="HP_PGM_like"/>
    <property type="match status" value="1"/>
</dbReference>
<sequence length="296" mass="32014">MEACQFRGFRNIIPGNRSDLPPSSKIPSRSGGIRWVTHRGLSSAPRLSTTISPMAASSIAISGTSNNDVFGPVPSEFAEVIVLRHGETTWNASGKIQGHLDVELNDIGRQQAAAVADRISKEFNVSAIYSSDLKRAYETAQIISKSCGLPEVKKDARLRERNLGDLQGLAFREAAKLNPKAYQALVSPKPDQEVPGGGESLDQLYDRATSGLEEIAANHKGEQIVVVTHGGTLRALYKRAGRYAPRGSSQGKVLNTSLNIFHLDDSRWVIKRWGDVSHLDRTGFLASGFGGDPHSG</sequence>
<dbReference type="InterPro" id="IPR013078">
    <property type="entry name" value="His_Pase_superF_clade-1"/>
</dbReference>